<accession>A0AAD4UY38</accession>
<dbReference type="AlphaFoldDB" id="A0AAD4UY38"/>
<name>A0AAD4UY38_PRUDU</name>
<feature type="compositionally biased region" description="Basic and acidic residues" evidence="1">
    <location>
        <begin position="89"/>
        <end position="98"/>
    </location>
</feature>
<evidence type="ECO:0000256" key="1">
    <source>
        <dbReference type="SAM" id="MobiDB-lite"/>
    </source>
</evidence>
<protein>
    <submittedName>
        <fullName evidence="2">Uncharacterized protein</fullName>
    </submittedName>
</protein>
<keyword evidence="3" id="KW-1185">Reference proteome</keyword>
<gene>
    <name evidence="2" type="ORF">L3X38_043187</name>
</gene>
<proteinExistence type="predicted"/>
<reference evidence="2 3" key="1">
    <citation type="journal article" date="2022" name="G3 (Bethesda)">
        <title>Whole-genome sequence and methylome profiling of the almond [Prunus dulcis (Mill.) D.A. Webb] cultivar 'Nonpareil'.</title>
        <authorList>
            <person name="D'Amico-Willman K.M."/>
            <person name="Ouma W.Z."/>
            <person name="Meulia T."/>
            <person name="Sideli G.M."/>
            <person name="Gradziel T.M."/>
            <person name="Fresnedo-Ramirez J."/>
        </authorList>
    </citation>
    <scope>NUCLEOTIDE SEQUENCE [LARGE SCALE GENOMIC DNA]</scope>
    <source>
        <strain evidence="2">Clone GOH B32 T37-40</strain>
    </source>
</reference>
<feature type="compositionally biased region" description="Polar residues" evidence="1">
    <location>
        <begin position="67"/>
        <end position="88"/>
    </location>
</feature>
<comment type="caution">
    <text evidence="2">The sequence shown here is derived from an EMBL/GenBank/DDBJ whole genome shotgun (WGS) entry which is preliminary data.</text>
</comment>
<organism evidence="2 3">
    <name type="scientific">Prunus dulcis</name>
    <name type="common">Almond</name>
    <name type="synonym">Amygdalus dulcis</name>
    <dbReference type="NCBI Taxonomy" id="3755"/>
    <lineage>
        <taxon>Eukaryota</taxon>
        <taxon>Viridiplantae</taxon>
        <taxon>Streptophyta</taxon>
        <taxon>Embryophyta</taxon>
        <taxon>Tracheophyta</taxon>
        <taxon>Spermatophyta</taxon>
        <taxon>Magnoliopsida</taxon>
        <taxon>eudicotyledons</taxon>
        <taxon>Gunneridae</taxon>
        <taxon>Pentapetalae</taxon>
        <taxon>rosids</taxon>
        <taxon>fabids</taxon>
        <taxon>Rosales</taxon>
        <taxon>Rosaceae</taxon>
        <taxon>Amygdaloideae</taxon>
        <taxon>Amygdaleae</taxon>
        <taxon>Prunus</taxon>
    </lineage>
</organism>
<feature type="region of interest" description="Disordered" evidence="1">
    <location>
        <begin position="61"/>
        <end position="114"/>
    </location>
</feature>
<evidence type="ECO:0000313" key="3">
    <source>
        <dbReference type="Proteomes" id="UP001054821"/>
    </source>
</evidence>
<evidence type="ECO:0000313" key="2">
    <source>
        <dbReference type="EMBL" id="KAI5314011.1"/>
    </source>
</evidence>
<dbReference type="Proteomes" id="UP001054821">
    <property type="component" value="Chromosome 8"/>
</dbReference>
<dbReference type="EMBL" id="JAJFAZ020000008">
    <property type="protein sequence ID" value="KAI5314011.1"/>
    <property type="molecule type" value="Genomic_DNA"/>
</dbReference>
<sequence>MSGTPTILPLIADSQKHAVNPADSATRTHASIATTKAQEENRESTTAPILDFFPQDITLHQGDRSQVESNRSPPLSSSTTENLLQNDKSPVDSDRSPEENNFVVTTRSKSGEGN</sequence>